<evidence type="ECO:0000313" key="2">
    <source>
        <dbReference type="EMBL" id="AWB34061.1"/>
    </source>
</evidence>
<evidence type="ECO:0000256" key="1">
    <source>
        <dbReference type="RuleBase" id="RU003860"/>
    </source>
</evidence>
<evidence type="ECO:0000313" key="3">
    <source>
        <dbReference type="Proteomes" id="UP000244571"/>
    </source>
</evidence>
<name>A0A2R4XJX4_9BURK</name>
<dbReference type="PANTHER" id="PTHR46230">
    <property type="match status" value="1"/>
</dbReference>
<dbReference type="AlphaFoldDB" id="A0A2R4XJX4"/>
<dbReference type="EMBL" id="CP028901">
    <property type="protein sequence ID" value="AWB34061.1"/>
    <property type="molecule type" value="Genomic_DNA"/>
</dbReference>
<accession>A0A2R4XJX4</accession>
<dbReference type="PANTHER" id="PTHR46230:SF7">
    <property type="entry name" value="BOLA-LIKE PROTEIN 1"/>
    <property type="match status" value="1"/>
</dbReference>
<gene>
    <name evidence="2" type="ORF">DBV39_10420</name>
</gene>
<dbReference type="OrthoDB" id="5296536at2"/>
<reference evidence="2 3" key="1">
    <citation type="submission" date="2018-04" db="EMBL/GenBank/DDBJ databases">
        <title>Bordetella sp. HZ20 isolated from seawater.</title>
        <authorList>
            <person name="Sun C."/>
        </authorList>
    </citation>
    <scope>NUCLEOTIDE SEQUENCE [LARGE SCALE GENOMIC DNA]</scope>
    <source>
        <strain evidence="2 3">HZ20</strain>
    </source>
</reference>
<dbReference type="KEGG" id="boz:DBV39_10420"/>
<keyword evidence="3" id="KW-1185">Reference proteome</keyword>
<dbReference type="InterPro" id="IPR036065">
    <property type="entry name" value="BolA-like_sf"/>
</dbReference>
<organism evidence="2 3">
    <name type="scientific">Orrella marina</name>
    <dbReference type="NCBI Taxonomy" id="2163011"/>
    <lineage>
        <taxon>Bacteria</taxon>
        <taxon>Pseudomonadati</taxon>
        <taxon>Pseudomonadota</taxon>
        <taxon>Betaproteobacteria</taxon>
        <taxon>Burkholderiales</taxon>
        <taxon>Alcaligenaceae</taxon>
        <taxon>Orrella</taxon>
    </lineage>
</organism>
<dbReference type="GO" id="GO:0016226">
    <property type="term" value="P:iron-sulfur cluster assembly"/>
    <property type="evidence" value="ECO:0007669"/>
    <property type="project" value="TreeGrafter"/>
</dbReference>
<proteinExistence type="inferred from homology"/>
<comment type="similarity">
    <text evidence="1">Belongs to the BolA/IbaG family.</text>
</comment>
<dbReference type="SUPFAM" id="SSF82657">
    <property type="entry name" value="BolA-like"/>
    <property type="match status" value="1"/>
</dbReference>
<dbReference type="Proteomes" id="UP000244571">
    <property type="component" value="Chromosome"/>
</dbReference>
<protein>
    <submittedName>
        <fullName evidence="2">BolA family transcriptional regulator</fullName>
    </submittedName>
</protein>
<dbReference type="RefSeq" id="WP_108621477.1">
    <property type="nucleotide sequence ID" value="NZ_CP028901.1"/>
</dbReference>
<dbReference type="Gene3D" id="3.30.300.90">
    <property type="entry name" value="BolA-like"/>
    <property type="match status" value="1"/>
</dbReference>
<sequence length="95" mass="10566">MTNPHETLLRERLAALDPEYLQIVDQSHLHAGHAGNQSGASHFEAHIATKQFEGMSKVEQHRLVYDLVKDLMPHPIHALSLKLSHSTSAPTKGNQ</sequence>
<dbReference type="PIRSF" id="PIRSF003113">
    <property type="entry name" value="BolA"/>
    <property type="match status" value="1"/>
</dbReference>
<dbReference type="Pfam" id="PF01722">
    <property type="entry name" value="BolA"/>
    <property type="match status" value="1"/>
</dbReference>
<dbReference type="InterPro" id="IPR002634">
    <property type="entry name" value="BolA"/>
</dbReference>